<dbReference type="EMBL" id="POUB01000076">
    <property type="protein sequence ID" value="PZF98405.1"/>
    <property type="molecule type" value="Genomic_DNA"/>
</dbReference>
<protein>
    <submittedName>
        <fullName evidence="2">Uncharacterized protein</fullName>
    </submittedName>
</protein>
<organism evidence="2 3">
    <name type="scientific">Micromonospora deserti</name>
    <dbReference type="NCBI Taxonomy" id="2070366"/>
    <lineage>
        <taxon>Bacteria</taxon>
        <taxon>Bacillati</taxon>
        <taxon>Actinomycetota</taxon>
        <taxon>Actinomycetes</taxon>
        <taxon>Micromonosporales</taxon>
        <taxon>Micromonosporaceae</taxon>
        <taxon>Micromonospora</taxon>
    </lineage>
</organism>
<proteinExistence type="predicted"/>
<dbReference type="OrthoDB" id="4763882at2"/>
<dbReference type="RefSeq" id="WP_146603951.1">
    <property type="nucleotide sequence ID" value="NZ_POUB01000076.1"/>
</dbReference>
<comment type="caution">
    <text evidence="2">The sequence shown here is derived from an EMBL/GenBank/DDBJ whole genome shotgun (WGS) entry which is preliminary data.</text>
</comment>
<evidence type="ECO:0000313" key="3">
    <source>
        <dbReference type="Proteomes" id="UP000248749"/>
    </source>
</evidence>
<evidence type="ECO:0000256" key="1">
    <source>
        <dbReference type="SAM" id="Phobius"/>
    </source>
</evidence>
<keyword evidence="1" id="KW-1133">Transmembrane helix</keyword>
<feature type="transmembrane region" description="Helical" evidence="1">
    <location>
        <begin position="6"/>
        <end position="27"/>
    </location>
</feature>
<accession>A0A2W2CG61</accession>
<reference evidence="2 3" key="1">
    <citation type="submission" date="2018-01" db="EMBL/GenBank/DDBJ databases">
        <title>Draft genome sequence of Salinispora sp. 13K206.</title>
        <authorList>
            <person name="Sahin N."/>
            <person name="Saygin H."/>
            <person name="Ay H."/>
        </authorList>
    </citation>
    <scope>NUCLEOTIDE SEQUENCE [LARGE SCALE GENOMIC DNA]</scope>
    <source>
        <strain evidence="2 3">13K206</strain>
    </source>
</reference>
<sequence length="167" mass="18348">MAWEWLSPVTTGAVGLAGIFGSVWTAASARRSQERVLGHQLDSEARRQLRMDKQALYIKTLDVFTSAVELSIRRTSLEGEAEQSSEKRTEILELQDKQLSHFMAIGRFRSEIALLAGSAMSAEYSKAVDAIGEFTRQGQKGDVKQVTLALAGLTIAMHKDLRHGLAS</sequence>
<gene>
    <name evidence="2" type="ORF">C1I99_13430</name>
</gene>
<evidence type="ECO:0000313" key="2">
    <source>
        <dbReference type="EMBL" id="PZF98405.1"/>
    </source>
</evidence>
<keyword evidence="1" id="KW-0812">Transmembrane</keyword>
<dbReference type="AlphaFoldDB" id="A0A2W2CG61"/>
<dbReference type="Proteomes" id="UP000248749">
    <property type="component" value="Unassembled WGS sequence"/>
</dbReference>
<keyword evidence="1" id="KW-0472">Membrane</keyword>
<name>A0A2W2CG61_9ACTN</name>
<keyword evidence="3" id="KW-1185">Reference proteome</keyword>